<keyword evidence="3" id="KW-0378">Hydrolase</keyword>
<evidence type="ECO:0000313" key="4">
    <source>
        <dbReference type="Proteomes" id="UP000198881"/>
    </source>
</evidence>
<dbReference type="InterPro" id="IPR010427">
    <property type="entry name" value="DUF1023"/>
</dbReference>
<dbReference type="EMBL" id="FPCG01000003">
    <property type="protein sequence ID" value="SFV22139.1"/>
    <property type="molecule type" value="Genomic_DNA"/>
</dbReference>
<evidence type="ECO:0000259" key="2">
    <source>
        <dbReference type="Pfam" id="PF06259"/>
    </source>
</evidence>
<feature type="domain" description="DUF1023" evidence="2">
    <location>
        <begin position="155"/>
        <end position="326"/>
    </location>
</feature>
<protein>
    <submittedName>
        <fullName evidence="3">Alpha/beta hydrolase</fullName>
    </submittedName>
</protein>
<dbReference type="GO" id="GO:0016787">
    <property type="term" value="F:hydrolase activity"/>
    <property type="evidence" value="ECO:0007669"/>
    <property type="project" value="UniProtKB-KW"/>
</dbReference>
<evidence type="ECO:0000313" key="3">
    <source>
        <dbReference type="EMBL" id="SFV22139.1"/>
    </source>
</evidence>
<dbReference type="RefSeq" id="WP_091695852.1">
    <property type="nucleotide sequence ID" value="NZ_FPCG01000003.1"/>
</dbReference>
<dbReference type="STRING" id="574650.SAMN04487966_103223"/>
<proteinExistence type="predicted"/>
<dbReference type="Pfam" id="PF06259">
    <property type="entry name" value="Abhydrolase_8"/>
    <property type="match status" value="1"/>
</dbReference>
<evidence type="ECO:0000256" key="1">
    <source>
        <dbReference type="SAM" id="MobiDB-lite"/>
    </source>
</evidence>
<feature type="compositionally biased region" description="Polar residues" evidence="1">
    <location>
        <begin position="1"/>
        <end position="15"/>
    </location>
</feature>
<keyword evidence="4" id="KW-1185">Reference proteome</keyword>
<name>A0A1I7MJX1_9MICC</name>
<gene>
    <name evidence="3" type="ORF">SAMN04487966_103223</name>
</gene>
<dbReference type="OrthoDB" id="3259161at2"/>
<accession>A0A1I7MJX1</accession>
<dbReference type="AlphaFoldDB" id="A0A1I7MJX1"/>
<reference evidence="3 4" key="1">
    <citation type="submission" date="2016-10" db="EMBL/GenBank/DDBJ databases">
        <authorList>
            <person name="de Groot N.N."/>
        </authorList>
    </citation>
    <scope>NUCLEOTIDE SEQUENCE [LARGE SCALE GENOMIC DNA]</scope>
    <source>
        <strain evidence="3 4">CGMCC 1.7054</strain>
    </source>
</reference>
<sequence length="396" mass="42170">MPSGQSAGHSTPQGTEQRHPGWAARLRERAAETAIGLKDRLSPVVGVAADAVMVSVNGAVGGVIGAAHAVAEHLPGAPSSPHVEQVSRRDIWDRQERAATLARLREDMDRREELGPRQKSALDGIVHALRRDSMDRSYPGRILLAYDLGTPTRPPTAVVAVGNPDQASHVTWQVSGMGVFVHTAMWGTVREAAQLCVSQREAGARSPCVVTWLGYAPPGPWGVLSGAAALQGGARLAQHLHGWFDAVGRGCLPQAHTAVESHSYGTLVAARGLQILNRGIPPRQVDALVVSGPVGLPRDLAEDPEAMGLPAEKVFFALSDTDWLSAIGFRLSGRKPWKHYTRLPVLADEALNLAGVVGHNTSRHLPEGGFLHRGHGYRDPGSASLYRIARATTGLV</sequence>
<feature type="region of interest" description="Disordered" evidence="1">
    <location>
        <begin position="1"/>
        <end position="21"/>
    </location>
</feature>
<organism evidence="3 4">
    <name type="scientific">Micrococcus terreus</name>
    <dbReference type="NCBI Taxonomy" id="574650"/>
    <lineage>
        <taxon>Bacteria</taxon>
        <taxon>Bacillati</taxon>
        <taxon>Actinomycetota</taxon>
        <taxon>Actinomycetes</taxon>
        <taxon>Micrococcales</taxon>
        <taxon>Micrococcaceae</taxon>
        <taxon>Micrococcus</taxon>
    </lineage>
</organism>
<dbReference type="Proteomes" id="UP000198881">
    <property type="component" value="Unassembled WGS sequence"/>
</dbReference>